<evidence type="ECO:0000313" key="2">
    <source>
        <dbReference type="Proteomes" id="UP000887013"/>
    </source>
</evidence>
<protein>
    <submittedName>
        <fullName evidence="1">Uncharacterized protein</fullName>
    </submittedName>
</protein>
<name>A0A8X6QV15_NEPPI</name>
<proteinExistence type="predicted"/>
<sequence>MFPRGGIHCQTSPSRKVRTLRKSEVKRYGWTKRMFCLGHWVDGGGQMESRKDLYEVILGRRDRKDSLVRSLMRISYKVPSIVIG</sequence>
<dbReference type="EMBL" id="BMAW01084376">
    <property type="protein sequence ID" value="GFU38533.1"/>
    <property type="molecule type" value="Genomic_DNA"/>
</dbReference>
<reference evidence="1" key="1">
    <citation type="submission" date="2020-08" db="EMBL/GenBank/DDBJ databases">
        <title>Multicomponent nature underlies the extraordinary mechanical properties of spider dragline silk.</title>
        <authorList>
            <person name="Kono N."/>
            <person name="Nakamura H."/>
            <person name="Mori M."/>
            <person name="Yoshida Y."/>
            <person name="Ohtoshi R."/>
            <person name="Malay A.D."/>
            <person name="Moran D.A.P."/>
            <person name="Tomita M."/>
            <person name="Numata K."/>
            <person name="Arakawa K."/>
        </authorList>
    </citation>
    <scope>NUCLEOTIDE SEQUENCE</scope>
</reference>
<organism evidence="1 2">
    <name type="scientific">Nephila pilipes</name>
    <name type="common">Giant wood spider</name>
    <name type="synonym">Nephila maculata</name>
    <dbReference type="NCBI Taxonomy" id="299642"/>
    <lineage>
        <taxon>Eukaryota</taxon>
        <taxon>Metazoa</taxon>
        <taxon>Ecdysozoa</taxon>
        <taxon>Arthropoda</taxon>
        <taxon>Chelicerata</taxon>
        <taxon>Arachnida</taxon>
        <taxon>Araneae</taxon>
        <taxon>Araneomorphae</taxon>
        <taxon>Entelegynae</taxon>
        <taxon>Araneoidea</taxon>
        <taxon>Nephilidae</taxon>
        <taxon>Nephila</taxon>
    </lineage>
</organism>
<accession>A0A8X6QV15</accession>
<comment type="caution">
    <text evidence="1">The sequence shown here is derived from an EMBL/GenBank/DDBJ whole genome shotgun (WGS) entry which is preliminary data.</text>
</comment>
<gene>
    <name evidence="1" type="ORF">NPIL_452121</name>
</gene>
<evidence type="ECO:0000313" key="1">
    <source>
        <dbReference type="EMBL" id="GFU38533.1"/>
    </source>
</evidence>
<dbReference type="AlphaFoldDB" id="A0A8X6QV15"/>
<keyword evidence="2" id="KW-1185">Reference proteome</keyword>
<dbReference type="Proteomes" id="UP000887013">
    <property type="component" value="Unassembled WGS sequence"/>
</dbReference>